<sequence length="337" mass="36125">MNDPREIAWQHRREVHSRRNAVRVGFDAVYTQAIPNAHLAHLYNAKFSSVLEWAMRKEIQPVSEVVEEAATQDQMMNNVAPETVDPETKGNAKRKRNPPARITKVAPVRKTRTEVEKLLRARGLSPGAFITEDLAGSADGDVPGEGPLIPTPPLGPVTTAPVESSSAEPPVAHATKKSQAKSAPLPISVNKRVSLRVRASAPSSSENIHAGSKSSTTAVKPTASRNTDGGENQSLEVGAHRLPHIPGTTEVIFDRYPALRRAASAKRGKKWRPSGGGRDARKMPGMDVLVFLSRKASNNGQNRPMKAGAENGAVGGGGRLVFLRRNAVRVGTQVGGL</sequence>
<dbReference type="Proteomes" id="UP001447188">
    <property type="component" value="Unassembled WGS sequence"/>
</dbReference>
<reference evidence="2 3" key="1">
    <citation type="submission" date="2024-02" db="EMBL/GenBank/DDBJ databases">
        <title>Discinaceae phylogenomics.</title>
        <authorList>
            <person name="Dirks A.C."/>
            <person name="James T.Y."/>
        </authorList>
    </citation>
    <scope>NUCLEOTIDE SEQUENCE [LARGE SCALE GENOMIC DNA]</scope>
    <source>
        <strain evidence="2 3">ACD0624</strain>
    </source>
</reference>
<feature type="compositionally biased region" description="Polar residues" evidence="1">
    <location>
        <begin position="201"/>
        <end position="235"/>
    </location>
</feature>
<keyword evidence="3" id="KW-1185">Reference proteome</keyword>
<gene>
    <name evidence="2" type="ORF">Q9L58_003083</name>
</gene>
<accession>A0ABR3GPR3</accession>
<evidence type="ECO:0000313" key="2">
    <source>
        <dbReference type="EMBL" id="KAL0637863.1"/>
    </source>
</evidence>
<evidence type="ECO:0000313" key="3">
    <source>
        <dbReference type="Proteomes" id="UP001447188"/>
    </source>
</evidence>
<protein>
    <submittedName>
        <fullName evidence="2">Uncharacterized protein</fullName>
    </submittedName>
</protein>
<evidence type="ECO:0000256" key="1">
    <source>
        <dbReference type="SAM" id="MobiDB-lite"/>
    </source>
</evidence>
<dbReference type="EMBL" id="JBBBZM010000029">
    <property type="protein sequence ID" value="KAL0637863.1"/>
    <property type="molecule type" value="Genomic_DNA"/>
</dbReference>
<comment type="caution">
    <text evidence="2">The sequence shown here is derived from an EMBL/GenBank/DDBJ whole genome shotgun (WGS) entry which is preliminary data.</text>
</comment>
<proteinExistence type="predicted"/>
<feature type="region of interest" description="Disordered" evidence="1">
    <location>
        <begin position="135"/>
        <end position="243"/>
    </location>
</feature>
<organism evidence="2 3">
    <name type="scientific">Discina gigas</name>
    <dbReference type="NCBI Taxonomy" id="1032678"/>
    <lineage>
        <taxon>Eukaryota</taxon>
        <taxon>Fungi</taxon>
        <taxon>Dikarya</taxon>
        <taxon>Ascomycota</taxon>
        <taxon>Pezizomycotina</taxon>
        <taxon>Pezizomycetes</taxon>
        <taxon>Pezizales</taxon>
        <taxon>Discinaceae</taxon>
        <taxon>Discina</taxon>
    </lineage>
</organism>
<name>A0ABR3GPR3_9PEZI</name>